<dbReference type="Proteomes" id="UP000194420">
    <property type="component" value="Unassembled WGS sequence"/>
</dbReference>
<dbReference type="EC" id="3.1.3.48" evidence="2"/>
<dbReference type="AlphaFoldDB" id="A0A1Y6FHX7"/>
<evidence type="ECO:0000256" key="2">
    <source>
        <dbReference type="ARBA" id="ARBA00013064"/>
    </source>
</evidence>
<gene>
    <name evidence="7" type="ORF">SAMN06297468_2528</name>
</gene>
<evidence type="ECO:0000256" key="5">
    <source>
        <dbReference type="PIRSR" id="PIRSR617867-1"/>
    </source>
</evidence>
<dbReference type="CDD" id="cd16343">
    <property type="entry name" value="LMWPTP"/>
    <property type="match status" value="1"/>
</dbReference>
<comment type="similarity">
    <text evidence="1">Belongs to the low molecular weight phosphotyrosine protein phosphatase family.</text>
</comment>
<dbReference type="PANTHER" id="PTHR11717:SF7">
    <property type="entry name" value="LOW MOLECULAR WEIGHT PHOSPHOTYROSINE PROTEIN PHOSPHATASE"/>
    <property type="match status" value="1"/>
</dbReference>
<dbReference type="PANTHER" id="PTHR11717">
    <property type="entry name" value="LOW MOLECULAR WEIGHT PROTEIN TYROSINE PHOSPHATASE"/>
    <property type="match status" value="1"/>
</dbReference>
<evidence type="ECO:0000256" key="3">
    <source>
        <dbReference type="ARBA" id="ARBA00022801"/>
    </source>
</evidence>
<evidence type="ECO:0000259" key="6">
    <source>
        <dbReference type="SMART" id="SM00226"/>
    </source>
</evidence>
<protein>
    <recommendedName>
        <fullName evidence="2">protein-tyrosine-phosphatase</fullName>
        <ecNumber evidence="2">3.1.3.48</ecNumber>
    </recommendedName>
</protein>
<dbReference type="InterPro" id="IPR050438">
    <property type="entry name" value="LMW_PTPase"/>
</dbReference>
<feature type="active site" evidence="5">
    <location>
        <position position="16"/>
    </location>
</feature>
<reference evidence="8" key="1">
    <citation type="submission" date="2017-04" db="EMBL/GenBank/DDBJ databases">
        <authorList>
            <person name="Varghese N."/>
            <person name="Submissions S."/>
        </authorList>
    </citation>
    <scope>NUCLEOTIDE SEQUENCE [LARGE SCALE GENOMIC DNA]</scope>
</reference>
<sequence length="157" mass="17098">MSQKAVLFVCLGNICRSPLAEAAFRAAADEHGLDVHIDSAGTAAYHVDAPPDPRSVETARGQGIDITHYRGRQIVAEDFARFDYIFAMDHQNLRNIRAIEPADSKAQVLLLMDLVKGREGAAIADPYYDGEDQFDVTWADVNAAAQALVAVLVAEQE</sequence>
<dbReference type="InterPro" id="IPR017867">
    <property type="entry name" value="Tyr_phospatase_low_mol_wt"/>
</dbReference>
<dbReference type="RefSeq" id="WP_086438397.1">
    <property type="nucleotide sequence ID" value="NZ_FXWG01000003.1"/>
</dbReference>
<dbReference type="PRINTS" id="PR00719">
    <property type="entry name" value="LMWPTPASE"/>
</dbReference>
<dbReference type="OrthoDB" id="9784339at2"/>
<keyword evidence="8" id="KW-1185">Reference proteome</keyword>
<evidence type="ECO:0000313" key="8">
    <source>
        <dbReference type="Proteomes" id="UP000194420"/>
    </source>
</evidence>
<name>A0A1Y6FHX7_9SPHN</name>
<organism evidence="7 8">
    <name type="scientific">Altererythrobacter xiamenensis</name>
    <dbReference type="NCBI Taxonomy" id="1316679"/>
    <lineage>
        <taxon>Bacteria</taxon>
        <taxon>Pseudomonadati</taxon>
        <taxon>Pseudomonadota</taxon>
        <taxon>Alphaproteobacteria</taxon>
        <taxon>Sphingomonadales</taxon>
        <taxon>Erythrobacteraceae</taxon>
        <taxon>Altererythrobacter</taxon>
    </lineage>
</organism>
<evidence type="ECO:0000256" key="1">
    <source>
        <dbReference type="ARBA" id="ARBA00011063"/>
    </source>
</evidence>
<dbReference type="SMART" id="SM00226">
    <property type="entry name" value="LMWPc"/>
    <property type="match status" value="1"/>
</dbReference>
<dbReference type="InterPro" id="IPR036196">
    <property type="entry name" value="Ptyr_pPase_sf"/>
</dbReference>
<dbReference type="GO" id="GO:0004725">
    <property type="term" value="F:protein tyrosine phosphatase activity"/>
    <property type="evidence" value="ECO:0007669"/>
    <property type="project" value="UniProtKB-EC"/>
</dbReference>
<dbReference type="Pfam" id="PF01451">
    <property type="entry name" value="LMWPc"/>
    <property type="match status" value="1"/>
</dbReference>
<feature type="active site" description="Nucleophile" evidence="5">
    <location>
        <position position="10"/>
    </location>
</feature>
<dbReference type="SUPFAM" id="SSF52788">
    <property type="entry name" value="Phosphotyrosine protein phosphatases I"/>
    <property type="match status" value="1"/>
</dbReference>
<evidence type="ECO:0000313" key="7">
    <source>
        <dbReference type="EMBL" id="SMQ74297.1"/>
    </source>
</evidence>
<dbReference type="EMBL" id="FXWG01000003">
    <property type="protein sequence ID" value="SMQ74297.1"/>
    <property type="molecule type" value="Genomic_DNA"/>
</dbReference>
<feature type="active site" description="Proton donor" evidence="5">
    <location>
        <position position="125"/>
    </location>
</feature>
<keyword evidence="3" id="KW-0378">Hydrolase</keyword>
<feature type="domain" description="Phosphotyrosine protein phosphatase I" evidence="6">
    <location>
        <begin position="4"/>
        <end position="151"/>
    </location>
</feature>
<dbReference type="InterPro" id="IPR023485">
    <property type="entry name" value="Ptyr_pPase"/>
</dbReference>
<keyword evidence="4" id="KW-0904">Protein phosphatase</keyword>
<proteinExistence type="inferred from homology"/>
<evidence type="ECO:0000256" key="4">
    <source>
        <dbReference type="ARBA" id="ARBA00022912"/>
    </source>
</evidence>
<accession>A0A1Y6FHX7</accession>
<dbReference type="Gene3D" id="3.40.50.2300">
    <property type="match status" value="1"/>
</dbReference>